<dbReference type="Proteomes" id="UP000248798">
    <property type="component" value="Unassembled WGS sequence"/>
</dbReference>
<sequence length="191" mass="22060">MAKYNTPFAELSMFDLRGKQSVRATFKLSQKAIDAIGLVAGHMGIKQKSLFDHIIEDHAALDQLAQTIRIRKFKQLDRKQKTFVLSRKTIEALTAISETYSMPRDALVEYSIKKLESVIQSEKIRHEERKKLAGNLESRFNELLSLYQKSTLTLGEDDPFCRHLEKLIDHMKRTAEDVDAFLEKSKILEDF</sequence>
<dbReference type="EMBL" id="QLNI01000021">
    <property type="protein sequence ID" value="RAM01876.1"/>
    <property type="molecule type" value="Genomic_DNA"/>
</dbReference>
<reference evidence="1 4" key="2">
    <citation type="submission" date="2019-02" db="EMBL/GenBank/DDBJ databases">
        <title>Complete genome sequence of Desulfobacter hydrogenophilus AcRS1.</title>
        <authorList>
            <person name="Marietou A."/>
            <person name="Lund M.B."/>
            <person name="Marshall I.P.G."/>
            <person name="Schreiber L."/>
            <person name="Jorgensen B."/>
        </authorList>
    </citation>
    <scope>NUCLEOTIDE SEQUENCE [LARGE SCALE GENOMIC DNA]</scope>
    <source>
        <strain evidence="1 4">AcRS1</strain>
    </source>
</reference>
<dbReference type="OrthoDB" id="5419800at2"/>
<reference evidence="2 3" key="1">
    <citation type="submission" date="2018-06" db="EMBL/GenBank/DDBJ databases">
        <title>Complete Genome Sequence of Desulfobacter hydrogenophilus (DSM3380).</title>
        <authorList>
            <person name="Marietou A."/>
            <person name="Schreiber L."/>
            <person name="Marshall I."/>
            <person name="Jorgensen B."/>
        </authorList>
    </citation>
    <scope>NUCLEOTIDE SEQUENCE [LARGE SCALE GENOMIC DNA]</scope>
    <source>
        <strain evidence="2 3">DSM 3380</strain>
    </source>
</reference>
<accession>A0A328FCD1</accession>
<dbReference type="Proteomes" id="UP000293902">
    <property type="component" value="Chromosome"/>
</dbReference>
<organism evidence="2 3">
    <name type="scientific">Desulfobacter hydrogenophilus</name>
    <dbReference type="NCBI Taxonomy" id="2291"/>
    <lineage>
        <taxon>Bacteria</taxon>
        <taxon>Pseudomonadati</taxon>
        <taxon>Thermodesulfobacteriota</taxon>
        <taxon>Desulfobacteria</taxon>
        <taxon>Desulfobacterales</taxon>
        <taxon>Desulfobacteraceae</taxon>
        <taxon>Desulfobacter</taxon>
    </lineage>
</organism>
<dbReference type="EMBL" id="CP036313">
    <property type="protein sequence ID" value="QBH13690.1"/>
    <property type="molecule type" value="Genomic_DNA"/>
</dbReference>
<dbReference type="RefSeq" id="WP_111956756.1">
    <property type="nucleotide sequence ID" value="NZ_CP036313.1"/>
</dbReference>
<proteinExistence type="predicted"/>
<evidence type="ECO:0000313" key="4">
    <source>
        <dbReference type="Proteomes" id="UP000293902"/>
    </source>
</evidence>
<protein>
    <submittedName>
        <fullName evidence="2">Uncharacterized protein</fullName>
    </submittedName>
</protein>
<gene>
    <name evidence="2" type="ORF">DO021_11435</name>
    <name evidence="1" type="ORF">EYB58_12610</name>
</gene>
<dbReference type="AlphaFoldDB" id="A0A328FCD1"/>
<evidence type="ECO:0000313" key="3">
    <source>
        <dbReference type="Proteomes" id="UP000248798"/>
    </source>
</evidence>
<evidence type="ECO:0000313" key="1">
    <source>
        <dbReference type="EMBL" id="QBH13690.1"/>
    </source>
</evidence>
<keyword evidence="4" id="KW-1185">Reference proteome</keyword>
<name>A0A328FCD1_9BACT</name>
<evidence type="ECO:0000313" key="2">
    <source>
        <dbReference type="EMBL" id="RAM01876.1"/>
    </source>
</evidence>